<feature type="transmembrane region" description="Helical" evidence="1">
    <location>
        <begin position="91"/>
        <end position="110"/>
    </location>
</feature>
<evidence type="ECO:0000313" key="4">
    <source>
        <dbReference type="Proteomes" id="UP000655225"/>
    </source>
</evidence>
<protein>
    <recommendedName>
        <fullName evidence="2">DUF7887 domain-containing protein</fullName>
    </recommendedName>
</protein>
<name>A0A834YMH9_TETSI</name>
<evidence type="ECO:0000256" key="1">
    <source>
        <dbReference type="SAM" id="Phobius"/>
    </source>
</evidence>
<dbReference type="InterPro" id="IPR057209">
    <property type="entry name" value="DUF7887"/>
</dbReference>
<comment type="caution">
    <text evidence="3">The sequence shown here is derived from an EMBL/GenBank/DDBJ whole genome shotgun (WGS) entry which is preliminary data.</text>
</comment>
<dbReference type="AlphaFoldDB" id="A0A834YMH9"/>
<dbReference type="Proteomes" id="UP000655225">
    <property type="component" value="Unassembled WGS sequence"/>
</dbReference>
<dbReference type="PANTHER" id="PTHR38389">
    <property type="entry name" value="DNA-DIRECTED RNA POLYMERASE SUBUNIT BETA"/>
    <property type="match status" value="1"/>
</dbReference>
<organism evidence="3 4">
    <name type="scientific">Tetracentron sinense</name>
    <name type="common">Spur-leaf</name>
    <dbReference type="NCBI Taxonomy" id="13715"/>
    <lineage>
        <taxon>Eukaryota</taxon>
        <taxon>Viridiplantae</taxon>
        <taxon>Streptophyta</taxon>
        <taxon>Embryophyta</taxon>
        <taxon>Tracheophyta</taxon>
        <taxon>Spermatophyta</taxon>
        <taxon>Magnoliopsida</taxon>
        <taxon>Trochodendrales</taxon>
        <taxon>Trochodendraceae</taxon>
        <taxon>Tetracentron</taxon>
    </lineage>
</organism>
<reference evidence="3 4" key="1">
    <citation type="submission" date="2020-04" db="EMBL/GenBank/DDBJ databases">
        <title>Plant Genome Project.</title>
        <authorList>
            <person name="Zhang R.-G."/>
        </authorList>
    </citation>
    <scope>NUCLEOTIDE SEQUENCE [LARGE SCALE GENOMIC DNA]</scope>
    <source>
        <strain evidence="3">YNK0</strain>
        <tissue evidence="3">Leaf</tissue>
    </source>
</reference>
<proteinExistence type="predicted"/>
<keyword evidence="1" id="KW-0812">Transmembrane</keyword>
<dbReference type="EMBL" id="JABCRI010000019">
    <property type="protein sequence ID" value="KAF8389258.1"/>
    <property type="molecule type" value="Genomic_DNA"/>
</dbReference>
<accession>A0A834YMH9</accession>
<dbReference type="PANTHER" id="PTHR38389:SF1">
    <property type="entry name" value="DNA-DIRECTED RNA POLYMERASE SUBUNIT BETA"/>
    <property type="match status" value="1"/>
</dbReference>
<feature type="domain" description="DUF7887" evidence="2">
    <location>
        <begin position="52"/>
        <end position="114"/>
    </location>
</feature>
<keyword evidence="4" id="KW-1185">Reference proteome</keyword>
<keyword evidence="1" id="KW-0472">Membrane</keyword>
<feature type="transmembrane region" description="Helical" evidence="1">
    <location>
        <begin position="48"/>
        <end position="70"/>
    </location>
</feature>
<dbReference type="OMA" id="NCTRFIT"/>
<evidence type="ECO:0000259" key="2">
    <source>
        <dbReference type="Pfam" id="PF25397"/>
    </source>
</evidence>
<dbReference type="OrthoDB" id="1937164at2759"/>
<gene>
    <name evidence="3" type="ORF">HHK36_025951</name>
</gene>
<dbReference type="Pfam" id="PF25397">
    <property type="entry name" value="DUF7887"/>
    <property type="match status" value="1"/>
</dbReference>
<keyword evidence="1" id="KW-1133">Transmembrane helix</keyword>
<evidence type="ECO:0000313" key="3">
    <source>
        <dbReference type="EMBL" id="KAF8389258.1"/>
    </source>
</evidence>
<sequence>MLITGKSFVSSNYLSPYLLKRNDRKCRCTVAKKQDFSENSKTQQEPFFSFKVSNIFLARSAVAVFGLGFIDAGYSGDWSRIGVISRENEDLLKIAALVVVPLCLFLIFSFSKEQEA</sequence>